<dbReference type="Gramene" id="EOY09303">
    <property type="protein sequence ID" value="EOY09303"/>
    <property type="gene ID" value="TCM_024726"/>
</dbReference>
<feature type="repeat" description="PPR" evidence="2">
    <location>
        <begin position="528"/>
        <end position="562"/>
    </location>
</feature>
<accession>A0A061EXB4</accession>
<dbReference type="GO" id="GO:0009451">
    <property type="term" value="P:RNA modification"/>
    <property type="evidence" value="ECO:0000318"/>
    <property type="project" value="GO_Central"/>
</dbReference>
<name>A0A061EXB4_THECC</name>
<sequence length="758" mass="84059">MEALFGATAFLPPSKPQHPLLSVKTKPPDKAMYPTLNTVQSCSVSSISNNKELLLSEDWPHLLKLSIGSGNFLLGQAIHAFLVKSNCLYDVFQGNNLINFYAKFKELDGAQKMFDEMPIRNTITWTTLMKGYVDNEDFQSVFRIARDMYFYGEKFNEHTCSVILQACAMVEDLIRGEQIHGLVIKSGTDENVCVGTSLISMYSMNGFLSEAGKVFDNIGLKDVQCLNYMIFEYGKAGCMDKAFWVFVDMLSSGLEPTDYTFTNIISTCSENVGIEEGRQLHGLAVKYGVVNVTSLGNAVITMYGKLGMIEDAERMFGFLSERNLISWTALISGYVRSGFGEKAIDMFLELLDQGICCDSQCLVIVLDGCSECKNLDLGVQLHGFAIKVGYLCDVNVVTALVDMYAKCENLNSAKTVFDGFSSKNVALFNAILAGFLKTDGDDDDEYAMVLFRQLRLGGMKPDLVTFSRLLSLSANQAFLVNGKSLHAYTIKMGFEAHLAVSNALITMYAKCGSVGDACQMFNGMNGHDLVSWNAMVSAYSTHGQGKKALMLFEEMKREGFTPDEITILALLQACSYTGLWDAGLCLFNEMESKYGIRPAIEHFACMVHLLGRAGRLPEAMHFINSSPFPNSPLLWRTLVNVSKLQGNLDFGMLASEKLLDLSPEEAGSYILVSNMYAGSGMLDEAAKVRTAMKDFKLRKEAGCSWIEINNKFHCFVATGKDHPESREIYAKLDLLMDEMKWNNCNTTDAHLIEETLLM</sequence>
<dbReference type="InterPro" id="IPR046849">
    <property type="entry name" value="E2_motif"/>
</dbReference>
<dbReference type="InterPro" id="IPR046960">
    <property type="entry name" value="PPR_At4g14850-like_plant"/>
</dbReference>
<protein>
    <submittedName>
        <fullName evidence="3">Tetratricopeptide repeat superfamily protein</fullName>
    </submittedName>
</protein>
<reference evidence="3 4" key="1">
    <citation type="journal article" date="2013" name="Genome Biol.">
        <title>The genome sequence of the most widely cultivated cacao type and its use to identify candidate genes regulating pod color.</title>
        <authorList>
            <person name="Motamayor J.C."/>
            <person name="Mockaitis K."/>
            <person name="Schmutz J."/>
            <person name="Haiminen N."/>
            <person name="Iii D.L."/>
            <person name="Cornejo O."/>
            <person name="Findley S.D."/>
            <person name="Zheng P."/>
            <person name="Utro F."/>
            <person name="Royaert S."/>
            <person name="Saski C."/>
            <person name="Jenkins J."/>
            <person name="Podicheti R."/>
            <person name="Zhao M."/>
            <person name="Scheffler B.E."/>
            <person name="Stack J.C."/>
            <person name="Feltus F.A."/>
            <person name="Mustiga G.M."/>
            <person name="Amores F."/>
            <person name="Phillips W."/>
            <person name="Marelli J.P."/>
            <person name="May G.D."/>
            <person name="Shapiro H."/>
            <person name="Ma J."/>
            <person name="Bustamante C.D."/>
            <person name="Schnell R.J."/>
            <person name="Main D."/>
            <person name="Gilbert D."/>
            <person name="Parida L."/>
            <person name="Kuhn D.N."/>
        </authorList>
    </citation>
    <scope>NUCLEOTIDE SEQUENCE [LARGE SCALE GENOMIC DNA]</scope>
    <source>
        <strain evidence="4">cv. Matina 1-6</strain>
    </source>
</reference>
<dbReference type="GO" id="GO:0003723">
    <property type="term" value="F:RNA binding"/>
    <property type="evidence" value="ECO:0000318"/>
    <property type="project" value="GO_Central"/>
</dbReference>
<dbReference type="InterPro" id="IPR011990">
    <property type="entry name" value="TPR-like_helical_dom_sf"/>
</dbReference>
<dbReference type="InParanoid" id="A0A061EXB4"/>
<evidence type="ECO:0000256" key="2">
    <source>
        <dbReference type="PROSITE-ProRule" id="PRU00708"/>
    </source>
</evidence>
<dbReference type="eggNOG" id="KOG4197">
    <property type="taxonomic scope" value="Eukaryota"/>
</dbReference>
<dbReference type="NCBIfam" id="TIGR00756">
    <property type="entry name" value="PPR"/>
    <property type="match status" value="3"/>
</dbReference>
<dbReference type="HOGENOM" id="CLU_002706_15_6_1"/>
<keyword evidence="1" id="KW-0677">Repeat</keyword>
<dbReference type="InterPro" id="IPR002885">
    <property type="entry name" value="PPR_rpt"/>
</dbReference>
<dbReference type="Gene3D" id="1.25.40.10">
    <property type="entry name" value="Tetratricopeptide repeat domain"/>
    <property type="match status" value="5"/>
</dbReference>
<dbReference type="Pfam" id="PF20431">
    <property type="entry name" value="E_motif"/>
    <property type="match status" value="1"/>
</dbReference>
<evidence type="ECO:0000256" key="1">
    <source>
        <dbReference type="ARBA" id="ARBA00022737"/>
    </source>
</evidence>
<evidence type="ECO:0000313" key="4">
    <source>
        <dbReference type="Proteomes" id="UP000026915"/>
    </source>
</evidence>
<dbReference type="EMBL" id="CM001883">
    <property type="protein sequence ID" value="EOY09303.1"/>
    <property type="molecule type" value="Genomic_DNA"/>
</dbReference>
<dbReference type="PANTHER" id="PTHR47926">
    <property type="entry name" value="PENTATRICOPEPTIDE REPEAT-CONTAINING PROTEIN"/>
    <property type="match status" value="1"/>
</dbReference>
<dbReference type="FunFam" id="1.25.40.10:FF:000776">
    <property type="entry name" value="Pentatricopeptide repeat-containing protein At3g13880"/>
    <property type="match status" value="1"/>
</dbReference>
<dbReference type="OMA" id="QACSYSG"/>
<dbReference type="AlphaFoldDB" id="A0A061EXB4"/>
<proteinExistence type="predicted"/>
<dbReference type="Proteomes" id="UP000026915">
    <property type="component" value="Chromosome 5"/>
</dbReference>
<dbReference type="Pfam" id="PF13041">
    <property type="entry name" value="PPR_2"/>
    <property type="match status" value="3"/>
</dbReference>
<dbReference type="InterPro" id="IPR046848">
    <property type="entry name" value="E_motif"/>
</dbReference>
<dbReference type="Pfam" id="PF01535">
    <property type="entry name" value="PPR"/>
    <property type="match status" value="5"/>
</dbReference>
<feature type="repeat" description="PPR" evidence="2">
    <location>
        <begin position="323"/>
        <end position="357"/>
    </location>
</feature>
<keyword evidence="4" id="KW-1185">Reference proteome</keyword>
<dbReference type="PANTHER" id="PTHR47926:SF347">
    <property type="entry name" value="PENTATRICOPEPTIDE REPEAT-CONTAINING PROTEIN"/>
    <property type="match status" value="1"/>
</dbReference>
<evidence type="ECO:0000313" key="3">
    <source>
        <dbReference type="EMBL" id="EOY09303.1"/>
    </source>
</evidence>
<dbReference type="FunFam" id="1.25.40.10:FF:000343">
    <property type="entry name" value="Pentatricopeptide repeat-containing protein At3g58590"/>
    <property type="match status" value="2"/>
</dbReference>
<organism evidence="3 4">
    <name type="scientific">Theobroma cacao</name>
    <name type="common">Cacao</name>
    <name type="synonym">Cocoa</name>
    <dbReference type="NCBI Taxonomy" id="3641"/>
    <lineage>
        <taxon>Eukaryota</taxon>
        <taxon>Viridiplantae</taxon>
        <taxon>Streptophyta</taxon>
        <taxon>Embryophyta</taxon>
        <taxon>Tracheophyta</taxon>
        <taxon>Spermatophyta</taxon>
        <taxon>Magnoliopsida</taxon>
        <taxon>eudicotyledons</taxon>
        <taxon>Gunneridae</taxon>
        <taxon>Pentapetalae</taxon>
        <taxon>rosids</taxon>
        <taxon>malvids</taxon>
        <taxon>Malvales</taxon>
        <taxon>Malvaceae</taxon>
        <taxon>Byttnerioideae</taxon>
        <taxon>Theobroma</taxon>
    </lineage>
</organism>
<feature type="repeat" description="PPR" evidence="2">
    <location>
        <begin position="222"/>
        <end position="256"/>
    </location>
</feature>
<dbReference type="PROSITE" id="PS51375">
    <property type="entry name" value="PPR"/>
    <property type="match status" value="3"/>
</dbReference>
<dbReference type="Pfam" id="PF20430">
    <property type="entry name" value="Eplus_motif"/>
    <property type="match status" value="1"/>
</dbReference>
<gene>
    <name evidence="3" type="ORF">TCM_024726</name>
</gene>